<keyword evidence="3" id="KW-1185">Reference proteome</keyword>
<proteinExistence type="predicted"/>
<evidence type="ECO:0000313" key="2">
    <source>
        <dbReference type="EMBL" id="KAG0256260.1"/>
    </source>
</evidence>
<dbReference type="Proteomes" id="UP000807716">
    <property type="component" value="Unassembled WGS sequence"/>
</dbReference>
<gene>
    <name evidence="2" type="ORF">DFQ27_005797</name>
</gene>
<comment type="caution">
    <text evidence="2">The sequence shown here is derived from an EMBL/GenBank/DDBJ whole genome shotgun (WGS) entry which is preliminary data.</text>
</comment>
<keyword evidence="1" id="KW-0732">Signal</keyword>
<dbReference type="EMBL" id="JAAAJB010000417">
    <property type="protein sequence ID" value="KAG0256260.1"/>
    <property type="molecule type" value="Genomic_DNA"/>
</dbReference>
<feature type="signal peptide" evidence="1">
    <location>
        <begin position="1"/>
        <end position="19"/>
    </location>
</feature>
<dbReference type="OrthoDB" id="2439937at2759"/>
<evidence type="ECO:0000256" key="1">
    <source>
        <dbReference type="SAM" id="SignalP"/>
    </source>
</evidence>
<evidence type="ECO:0000313" key="3">
    <source>
        <dbReference type="Proteomes" id="UP000807716"/>
    </source>
</evidence>
<accession>A0A9P6PZY4</accession>
<organism evidence="2 3">
    <name type="scientific">Actinomortierella ambigua</name>
    <dbReference type="NCBI Taxonomy" id="1343610"/>
    <lineage>
        <taxon>Eukaryota</taxon>
        <taxon>Fungi</taxon>
        <taxon>Fungi incertae sedis</taxon>
        <taxon>Mucoromycota</taxon>
        <taxon>Mortierellomycotina</taxon>
        <taxon>Mortierellomycetes</taxon>
        <taxon>Mortierellales</taxon>
        <taxon>Mortierellaceae</taxon>
        <taxon>Actinomortierella</taxon>
    </lineage>
</organism>
<protein>
    <submittedName>
        <fullName evidence="2">Uncharacterized protein</fullName>
    </submittedName>
</protein>
<feature type="chain" id="PRO_5040223136" evidence="1">
    <location>
        <begin position="20"/>
        <end position="89"/>
    </location>
</feature>
<dbReference type="AlphaFoldDB" id="A0A9P6PZY4"/>
<name>A0A9P6PZY4_9FUNG</name>
<reference evidence="2" key="1">
    <citation type="journal article" date="2020" name="Fungal Divers.">
        <title>Resolving the Mortierellaceae phylogeny through synthesis of multi-gene phylogenetics and phylogenomics.</title>
        <authorList>
            <person name="Vandepol N."/>
            <person name="Liber J."/>
            <person name="Desiro A."/>
            <person name="Na H."/>
            <person name="Kennedy M."/>
            <person name="Barry K."/>
            <person name="Grigoriev I.V."/>
            <person name="Miller A.N."/>
            <person name="O'Donnell K."/>
            <person name="Stajich J.E."/>
            <person name="Bonito G."/>
        </authorList>
    </citation>
    <scope>NUCLEOTIDE SEQUENCE</scope>
    <source>
        <strain evidence="2">BC1065</strain>
    </source>
</reference>
<sequence>MKLRLSFVIACMVVEVVSAVTIVNHTPAEIHARVTTTSDGMVSEDFYDISPGNSESWLRSAWQVAFILRDDTGNTETLVVKPGITYTIT</sequence>